<evidence type="ECO:0000256" key="1">
    <source>
        <dbReference type="ARBA" id="ARBA00005054"/>
    </source>
</evidence>
<keyword evidence="2 6" id="KW-0808">Transferase</keyword>
<evidence type="ECO:0000313" key="9">
    <source>
        <dbReference type="Proteomes" id="UP001164965"/>
    </source>
</evidence>
<evidence type="ECO:0000256" key="3">
    <source>
        <dbReference type="ARBA" id="ARBA00022755"/>
    </source>
</evidence>
<dbReference type="HAMAP" id="MF_01930">
    <property type="entry name" value="PurN"/>
    <property type="match status" value="1"/>
</dbReference>
<organism evidence="8 9">
    <name type="scientific">Rhodococcus antarcticus</name>
    <dbReference type="NCBI Taxonomy" id="2987751"/>
    <lineage>
        <taxon>Bacteria</taxon>
        <taxon>Bacillati</taxon>
        <taxon>Actinomycetota</taxon>
        <taxon>Actinomycetes</taxon>
        <taxon>Mycobacteriales</taxon>
        <taxon>Nocardiaceae</taxon>
        <taxon>Rhodococcus</taxon>
    </lineage>
</organism>
<dbReference type="SUPFAM" id="SSF53328">
    <property type="entry name" value="Formyltransferase"/>
    <property type="match status" value="1"/>
</dbReference>
<feature type="binding site" evidence="6">
    <location>
        <position position="75"/>
    </location>
    <ligand>
        <name>(6R)-10-formyltetrahydrofolate</name>
        <dbReference type="ChEBI" id="CHEBI:195366"/>
    </ligand>
</feature>
<dbReference type="InterPro" id="IPR004607">
    <property type="entry name" value="GART"/>
</dbReference>
<protein>
    <recommendedName>
        <fullName evidence="6">Phosphoribosylglycinamide formyltransferase</fullName>
        <ecNumber evidence="6">2.1.2.2</ecNumber>
    </recommendedName>
    <alternativeName>
        <fullName evidence="6">5'-phosphoribosylglycinamide transformylase</fullName>
    </alternativeName>
    <alternativeName>
        <fullName evidence="6">GAR transformylase</fullName>
        <shortName evidence="6">GART</shortName>
    </alternativeName>
</protein>
<gene>
    <name evidence="6 8" type="primary">purN</name>
    <name evidence="8" type="ORF">RHODO2019_02680</name>
</gene>
<feature type="binding site" evidence="6">
    <location>
        <position position="117"/>
    </location>
    <ligand>
        <name>(6R)-10-formyltetrahydrofolate</name>
        <dbReference type="ChEBI" id="CHEBI:195366"/>
    </ligand>
</feature>
<dbReference type="GO" id="GO:0004644">
    <property type="term" value="F:phosphoribosylglycinamide formyltransferase activity"/>
    <property type="evidence" value="ECO:0007669"/>
    <property type="project" value="UniProtKB-EC"/>
</dbReference>
<evidence type="ECO:0000256" key="4">
    <source>
        <dbReference type="ARBA" id="ARBA00038440"/>
    </source>
</evidence>
<dbReference type="PROSITE" id="PS00373">
    <property type="entry name" value="GART"/>
    <property type="match status" value="1"/>
</dbReference>
<evidence type="ECO:0000256" key="2">
    <source>
        <dbReference type="ARBA" id="ARBA00022679"/>
    </source>
</evidence>
<evidence type="ECO:0000256" key="5">
    <source>
        <dbReference type="ARBA" id="ARBA00047664"/>
    </source>
</evidence>
<dbReference type="RefSeq" id="WP_265383508.1">
    <property type="nucleotide sequence ID" value="NZ_CP110615.1"/>
</dbReference>
<dbReference type="NCBIfam" id="TIGR00639">
    <property type="entry name" value="PurN"/>
    <property type="match status" value="1"/>
</dbReference>
<proteinExistence type="inferred from homology"/>
<comment type="function">
    <text evidence="6">Catalyzes the transfer of a formyl group from 10-formyltetrahydrofolate to 5-phospho-ribosyl-glycinamide (GAR), producing 5-phospho-ribosyl-N-formylglycinamide (FGAR) and tetrahydrofolate.</text>
</comment>
<dbReference type="EMBL" id="CP110615">
    <property type="protein sequence ID" value="UZJ25403.1"/>
    <property type="molecule type" value="Genomic_DNA"/>
</dbReference>
<feature type="domain" description="Formyl transferase N-terminal" evidence="7">
    <location>
        <begin position="14"/>
        <end position="192"/>
    </location>
</feature>
<dbReference type="PANTHER" id="PTHR43369">
    <property type="entry name" value="PHOSPHORIBOSYLGLYCINAMIDE FORMYLTRANSFERASE"/>
    <property type="match status" value="1"/>
</dbReference>
<dbReference type="InterPro" id="IPR036477">
    <property type="entry name" value="Formyl_transf_N_sf"/>
</dbReference>
<comment type="pathway">
    <text evidence="1 6">Purine metabolism; IMP biosynthesis via de novo pathway; N(2)-formyl-N(1)-(5-phospho-D-ribosyl)glycinamide from N(1)-(5-phospho-D-ribosyl)glycinamide (10-formyl THF route): step 1/1.</text>
</comment>
<dbReference type="EC" id="2.1.2.2" evidence="6"/>
<dbReference type="Proteomes" id="UP001164965">
    <property type="component" value="Chromosome"/>
</dbReference>
<reference evidence="8" key="1">
    <citation type="submission" date="2022-10" db="EMBL/GenBank/DDBJ databases">
        <title>Rhodococcus sp.75.</title>
        <authorList>
            <person name="Sun M."/>
        </authorList>
    </citation>
    <scope>NUCLEOTIDE SEQUENCE</scope>
    <source>
        <strain evidence="8">75</strain>
    </source>
</reference>
<keyword evidence="9" id="KW-1185">Reference proteome</keyword>
<accession>A0ABY6P2N5</accession>
<comment type="caution">
    <text evidence="6">Lacks conserved residue(s) required for the propagation of feature annotation.</text>
</comment>
<sequence>MHVPVRLAPQVPARVVVLASGAGSLFASLVRATVDPAHPVDVVALGTDRACAAVDVAAELGVVCFTVRVGAHPDRTAWDRALTEAVAVHEPHLVVCAGFMKVLGPEFLARFGGRTINTHPSLLPSFPGARAVADALSHGVTLTGSTVHLVDAGLDTGPILAQQAVPVLRDDDETSLHERIKVAERVLLVDVLSAVATSGVTTDGRKAQIP</sequence>
<feature type="active site" description="Proton donor" evidence="6">
    <location>
        <position position="119"/>
    </location>
</feature>
<dbReference type="InterPro" id="IPR001555">
    <property type="entry name" value="GART_AS"/>
</dbReference>
<evidence type="ECO:0000259" key="7">
    <source>
        <dbReference type="Pfam" id="PF00551"/>
    </source>
</evidence>
<dbReference type="Pfam" id="PF00551">
    <property type="entry name" value="Formyl_trans_N"/>
    <property type="match status" value="1"/>
</dbReference>
<keyword evidence="3 6" id="KW-0658">Purine biosynthesis</keyword>
<feature type="site" description="Raises pKa of active site His" evidence="6">
    <location>
        <position position="155"/>
    </location>
</feature>
<evidence type="ECO:0000313" key="8">
    <source>
        <dbReference type="EMBL" id="UZJ25403.1"/>
    </source>
</evidence>
<comment type="catalytic activity">
    <reaction evidence="5 6">
        <text>N(1)-(5-phospho-beta-D-ribosyl)glycinamide + (6R)-10-formyltetrahydrofolate = N(2)-formyl-N(1)-(5-phospho-beta-D-ribosyl)glycinamide + (6S)-5,6,7,8-tetrahydrofolate + H(+)</text>
        <dbReference type="Rhea" id="RHEA:15053"/>
        <dbReference type="ChEBI" id="CHEBI:15378"/>
        <dbReference type="ChEBI" id="CHEBI:57453"/>
        <dbReference type="ChEBI" id="CHEBI:143788"/>
        <dbReference type="ChEBI" id="CHEBI:147286"/>
        <dbReference type="ChEBI" id="CHEBI:195366"/>
        <dbReference type="EC" id="2.1.2.2"/>
    </reaction>
</comment>
<dbReference type="PANTHER" id="PTHR43369:SF2">
    <property type="entry name" value="PHOSPHORIBOSYLGLYCINAMIDE FORMYLTRANSFERASE"/>
    <property type="match status" value="1"/>
</dbReference>
<dbReference type="CDD" id="cd08645">
    <property type="entry name" value="FMT_core_GART"/>
    <property type="match status" value="1"/>
</dbReference>
<dbReference type="Gene3D" id="3.40.50.170">
    <property type="entry name" value="Formyl transferase, N-terminal domain"/>
    <property type="match status" value="1"/>
</dbReference>
<dbReference type="InterPro" id="IPR002376">
    <property type="entry name" value="Formyl_transf_N"/>
</dbReference>
<evidence type="ECO:0000256" key="6">
    <source>
        <dbReference type="HAMAP-Rule" id="MF_01930"/>
    </source>
</evidence>
<name>A0ABY6P2N5_9NOCA</name>
<comment type="similarity">
    <text evidence="4 6">Belongs to the GART family.</text>
</comment>